<organism evidence="1 2">
    <name type="scientific">Georhizobium profundi</name>
    <dbReference type="NCBI Taxonomy" id="2341112"/>
    <lineage>
        <taxon>Bacteria</taxon>
        <taxon>Pseudomonadati</taxon>
        <taxon>Pseudomonadota</taxon>
        <taxon>Alphaproteobacteria</taxon>
        <taxon>Hyphomicrobiales</taxon>
        <taxon>Rhizobiaceae</taxon>
        <taxon>Georhizobium</taxon>
    </lineage>
</organism>
<evidence type="ECO:0000313" key="2">
    <source>
        <dbReference type="Proteomes" id="UP000268192"/>
    </source>
</evidence>
<accession>A0A3S9B995</accession>
<protein>
    <submittedName>
        <fullName evidence="1">Transglutaminase</fullName>
    </submittedName>
</protein>
<gene>
    <name evidence="1" type="ORF">D5400_01810</name>
</gene>
<dbReference type="KEGG" id="abaw:D5400_01810"/>
<proteinExistence type="predicted"/>
<name>A0A3S9B995_9HYPH</name>
<dbReference type="EMBL" id="CP032509">
    <property type="protein sequence ID" value="AZN73512.1"/>
    <property type="molecule type" value="Genomic_DNA"/>
</dbReference>
<keyword evidence="2" id="KW-1185">Reference proteome</keyword>
<dbReference type="Proteomes" id="UP000268192">
    <property type="component" value="Chromosome"/>
</dbReference>
<dbReference type="AlphaFoldDB" id="A0A3S9B995"/>
<dbReference type="InterPro" id="IPR010319">
    <property type="entry name" value="Transglutaminase-like_Cys_pept"/>
</dbReference>
<dbReference type="PANTHER" id="PTHR39327:SF1">
    <property type="entry name" value="BLR5470 PROTEIN"/>
    <property type="match status" value="1"/>
</dbReference>
<dbReference type="Pfam" id="PF06035">
    <property type="entry name" value="Peptidase_C93"/>
    <property type="match status" value="1"/>
</dbReference>
<evidence type="ECO:0000313" key="1">
    <source>
        <dbReference type="EMBL" id="AZN73512.1"/>
    </source>
</evidence>
<reference evidence="1 2" key="1">
    <citation type="submission" date="2018-09" db="EMBL/GenBank/DDBJ databases">
        <title>Marinorhizobium profundi gen. nov., sp. nov., isolated from a deep-sea sediment sample from the New Britain Trench and proposal of Marinorhizobiaceae fam. nov. in the order Rhizobiales of the class Alphaproteobacteria.</title>
        <authorList>
            <person name="Cao J."/>
        </authorList>
    </citation>
    <scope>NUCLEOTIDE SEQUENCE [LARGE SCALE GENOMIC DNA]</scope>
    <source>
        <strain evidence="1 2">WS11</strain>
    </source>
</reference>
<dbReference type="PANTHER" id="PTHR39327">
    <property type="match status" value="1"/>
</dbReference>
<sequence length="171" mass="19387">MITGPLTSQPIGHYDFCRRHYSECAIRTTASRAPDITDYGWEVVREVNLAVNSTIVPRTDMEMHGIEEHWSYPDLEGDCEDYALLKRLMLMERGFSASDLLITVVRKADGEGHAVLTLRTSKGDYVLDNLSDEVQLWSETSYVFLKRQASFHTGRWVSIENSTDVLVGALQ</sequence>
<dbReference type="Gene3D" id="3.10.620.30">
    <property type="match status" value="1"/>
</dbReference>
<dbReference type="OrthoDB" id="7206808at2"/>